<evidence type="ECO:0000313" key="2">
    <source>
        <dbReference type="EMBL" id="OYX32023.1"/>
    </source>
</evidence>
<evidence type="ECO:0000313" key="3">
    <source>
        <dbReference type="Proteomes" id="UP000215595"/>
    </source>
</evidence>
<dbReference type="Pfam" id="PF10686">
    <property type="entry name" value="YAcAr"/>
    <property type="match status" value="1"/>
</dbReference>
<dbReference type="InterPro" id="IPR019627">
    <property type="entry name" value="YAcAr"/>
</dbReference>
<accession>A0A258FJL7</accession>
<comment type="caution">
    <text evidence="2">The sequence shown here is derived from an EMBL/GenBank/DDBJ whole genome shotgun (WGS) entry which is preliminary data.</text>
</comment>
<reference evidence="2 3" key="1">
    <citation type="submission" date="2017-03" db="EMBL/GenBank/DDBJ databases">
        <title>Lifting the veil on microbial sulfur biogeochemistry in mining wastewaters.</title>
        <authorList>
            <person name="Kantor R.S."/>
            <person name="Colenbrander Nelson T."/>
            <person name="Marshall S."/>
            <person name="Bennett D."/>
            <person name="Apte S."/>
            <person name="Camacho D."/>
            <person name="Thomas B.C."/>
            <person name="Warren L.A."/>
            <person name="Banfield J.F."/>
        </authorList>
    </citation>
    <scope>NUCLEOTIDE SEQUENCE [LARGE SCALE GENOMIC DNA]</scope>
    <source>
        <strain evidence="2">32-69-9</strain>
    </source>
</reference>
<sequence>MIPMHTSAHSVFSKSDSAFDDLSASLGDQRPHPSEDALSQLGRALMTELLDVIADTALEDFQTILAETLIGAFHSAAQRIERDADRARDTMRSLDRDFDGSEAADTELQEATAKARAGDAATQAAELIRDAAAESYTVATGEVWTAWRGSRRGTHLTAAQMEAKHAIRAIKTRRAGESDPGGPVIAFRGAPTADTAEDAGRVFDALNWALNEWPDMALATTGAKGSEKLAIKWSKQKGVKLILARADFDAHGKAAPFRANDELIALEPTCCLTLIHSLDRSRSPDQRPFGPALNLGQKAMETGLRHVSIRARAA</sequence>
<proteinExistence type="predicted"/>
<feature type="domain" description="YspA cpYpsA-related SLOG" evidence="1">
    <location>
        <begin position="183"/>
        <end position="251"/>
    </location>
</feature>
<protein>
    <submittedName>
        <fullName evidence="2">Pyruvate carboxylase</fullName>
    </submittedName>
</protein>
<name>A0A258FJL7_9CAUL</name>
<dbReference type="AlphaFoldDB" id="A0A258FJL7"/>
<keyword evidence="2" id="KW-0670">Pyruvate</keyword>
<evidence type="ECO:0000259" key="1">
    <source>
        <dbReference type="Pfam" id="PF10686"/>
    </source>
</evidence>
<gene>
    <name evidence="2" type="ORF">B7Z01_11835</name>
</gene>
<dbReference type="EMBL" id="NCEB01000026">
    <property type="protein sequence ID" value="OYX32023.1"/>
    <property type="molecule type" value="Genomic_DNA"/>
</dbReference>
<dbReference type="Proteomes" id="UP000215595">
    <property type="component" value="Unassembled WGS sequence"/>
</dbReference>
<organism evidence="2 3">
    <name type="scientific">Brevundimonas subvibrioides</name>
    <dbReference type="NCBI Taxonomy" id="74313"/>
    <lineage>
        <taxon>Bacteria</taxon>
        <taxon>Pseudomonadati</taxon>
        <taxon>Pseudomonadota</taxon>
        <taxon>Alphaproteobacteria</taxon>
        <taxon>Caulobacterales</taxon>
        <taxon>Caulobacteraceae</taxon>
        <taxon>Brevundimonas</taxon>
    </lineage>
</organism>